<dbReference type="GO" id="GO:0044550">
    <property type="term" value="P:secondary metabolite biosynthetic process"/>
    <property type="evidence" value="ECO:0007669"/>
    <property type="project" value="TreeGrafter"/>
</dbReference>
<dbReference type="PROSITE" id="PS52019">
    <property type="entry name" value="PKS_MFAS_DH"/>
    <property type="match status" value="1"/>
</dbReference>
<dbReference type="Gene3D" id="3.40.50.150">
    <property type="entry name" value="Vaccinia Virus protein VP39"/>
    <property type="match status" value="1"/>
</dbReference>
<reference evidence="14 15" key="1">
    <citation type="submission" date="2016-04" db="EMBL/GenBank/DDBJ databases">
        <title>Multiple horizontal gene transfer events from other fungi enriched the ability of the initially mycotrophic fungus Trichoderma (Ascomycota) to feed on dead plant biomass.</title>
        <authorList>
            <person name="Atanasova L."/>
            <person name="Chenthamara K."/>
            <person name="Zhang J."/>
            <person name="Grujic M."/>
            <person name="Henrissat B."/>
            <person name="Kuo A."/>
            <person name="Aertz A."/>
            <person name="Salamov A."/>
            <person name="Lipzen A."/>
            <person name="Labutti K."/>
            <person name="Barry K."/>
            <person name="Miao Y."/>
            <person name="Rahimi M.J."/>
            <person name="Shen Q."/>
            <person name="Grigoriev I.V."/>
            <person name="Kubicek C.P."/>
            <person name="Druzhinina I.S."/>
        </authorList>
    </citation>
    <scope>NUCLEOTIDE SEQUENCE [LARGE SCALE GENOMIC DNA]</scope>
    <source>
        <strain evidence="14 15">NJAU 4742</strain>
    </source>
</reference>
<proteinExistence type="predicted"/>
<dbReference type="Pfam" id="PF00550">
    <property type="entry name" value="PP-binding"/>
    <property type="match status" value="1"/>
</dbReference>
<dbReference type="InterPro" id="IPR011032">
    <property type="entry name" value="GroES-like_sf"/>
</dbReference>
<dbReference type="GO" id="GO:0006633">
    <property type="term" value="P:fatty acid biosynthetic process"/>
    <property type="evidence" value="ECO:0007669"/>
    <property type="project" value="TreeGrafter"/>
</dbReference>
<dbReference type="SMART" id="SM00825">
    <property type="entry name" value="PKS_KS"/>
    <property type="match status" value="1"/>
</dbReference>
<dbReference type="InterPro" id="IPR049552">
    <property type="entry name" value="PKS_DH_N"/>
</dbReference>
<dbReference type="Pfam" id="PF00107">
    <property type="entry name" value="ADH_zinc_N"/>
    <property type="match status" value="1"/>
</dbReference>
<dbReference type="SUPFAM" id="SSF53901">
    <property type="entry name" value="Thiolase-like"/>
    <property type="match status" value="2"/>
</dbReference>
<dbReference type="InterPro" id="IPR013968">
    <property type="entry name" value="PKS_KR"/>
</dbReference>
<dbReference type="SMART" id="SM00826">
    <property type="entry name" value="PKS_DH"/>
    <property type="match status" value="1"/>
</dbReference>
<dbReference type="InterPro" id="IPR013154">
    <property type="entry name" value="ADH-like_N"/>
</dbReference>
<dbReference type="InterPro" id="IPR036736">
    <property type="entry name" value="ACP-like_sf"/>
</dbReference>
<dbReference type="InterPro" id="IPR020806">
    <property type="entry name" value="PKS_PP-bd"/>
</dbReference>
<dbReference type="GO" id="GO:0004312">
    <property type="term" value="F:fatty acid synthase activity"/>
    <property type="evidence" value="ECO:0007669"/>
    <property type="project" value="TreeGrafter"/>
</dbReference>
<protein>
    <submittedName>
        <fullName evidence="14">Uncharacterized protein</fullName>
    </submittedName>
</protein>
<name>A0A1T3CK25_9HYPO</name>
<evidence type="ECO:0000256" key="1">
    <source>
        <dbReference type="ARBA" id="ARBA00022450"/>
    </source>
</evidence>
<dbReference type="InterPro" id="IPR025714">
    <property type="entry name" value="Methyltranfer_dom"/>
</dbReference>
<dbReference type="GO" id="GO:0008168">
    <property type="term" value="F:methyltransferase activity"/>
    <property type="evidence" value="ECO:0007669"/>
    <property type="project" value="UniProtKB-KW"/>
</dbReference>
<dbReference type="PANTHER" id="PTHR43775">
    <property type="entry name" value="FATTY ACID SYNTHASE"/>
    <property type="match status" value="1"/>
</dbReference>
<comment type="caution">
    <text evidence="14">The sequence shown here is derived from an EMBL/GenBank/DDBJ whole genome shotgun (WGS) entry which is preliminary data.</text>
</comment>
<dbReference type="InterPro" id="IPR009081">
    <property type="entry name" value="PP-bd_ACP"/>
</dbReference>
<dbReference type="InterPro" id="IPR016036">
    <property type="entry name" value="Malonyl_transacylase_ACP-bd"/>
</dbReference>
<dbReference type="Gene3D" id="1.10.1200.10">
    <property type="entry name" value="ACP-like"/>
    <property type="match status" value="1"/>
</dbReference>
<dbReference type="SMART" id="SM00823">
    <property type="entry name" value="PKS_PP"/>
    <property type="match status" value="1"/>
</dbReference>
<dbReference type="SUPFAM" id="SSF55048">
    <property type="entry name" value="Probable ACP-binding domain of malonyl-CoA ACP transacylase"/>
    <property type="match status" value="1"/>
</dbReference>
<dbReference type="OrthoDB" id="329835at2759"/>
<dbReference type="Pfam" id="PF08659">
    <property type="entry name" value="KR"/>
    <property type="match status" value="1"/>
</dbReference>
<dbReference type="Gene3D" id="3.90.180.10">
    <property type="entry name" value="Medium-chain alcohol dehydrogenases, catalytic domain"/>
    <property type="match status" value="1"/>
</dbReference>
<dbReference type="InterPro" id="IPR014043">
    <property type="entry name" value="Acyl_transferase_dom"/>
</dbReference>
<evidence type="ECO:0000313" key="15">
    <source>
        <dbReference type="Proteomes" id="UP000191004"/>
    </source>
</evidence>
<dbReference type="CDD" id="cd02440">
    <property type="entry name" value="AdoMet_MTases"/>
    <property type="match status" value="1"/>
</dbReference>
<dbReference type="Pfam" id="PF13847">
    <property type="entry name" value="Methyltransf_31"/>
    <property type="match status" value="1"/>
</dbReference>
<dbReference type="Pfam" id="PF08240">
    <property type="entry name" value="ADH_N"/>
    <property type="match status" value="1"/>
</dbReference>
<dbReference type="PANTHER" id="PTHR43775:SF49">
    <property type="entry name" value="SYNTHASE, PUTATIVE (JCVI)-RELATED"/>
    <property type="match status" value="1"/>
</dbReference>
<dbReference type="CDD" id="cd00833">
    <property type="entry name" value="PKS"/>
    <property type="match status" value="1"/>
</dbReference>
<feature type="region of interest" description="Disordered" evidence="10">
    <location>
        <begin position="1"/>
        <end position="25"/>
    </location>
</feature>
<evidence type="ECO:0000259" key="12">
    <source>
        <dbReference type="PROSITE" id="PS52004"/>
    </source>
</evidence>
<dbReference type="InterPro" id="IPR042104">
    <property type="entry name" value="PKS_dehydratase_sf"/>
</dbReference>
<feature type="domain" description="Ketosynthase family 3 (KS3)" evidence="12">
    <location>
        <begin position="41"/>
        <end position="357"/>
    </location>
</feature>
<dbReference type="InterPro" id="IPR050091">
    <property type="entry name" value="PKS_NRPS_Biosynth_Enz"/>
</dbReference>
<dbReference type="Gene3D" id="3.40.47.10">
    <property type="match status" value="2"/>
</dbReference>
<dbReference type="SUPFAM" id="SSF52151">
    <property type="entry name" value="FabD/lysophospholipase-like"/>
    <property type="match status" value="1"/>
</dbReference>
<keyword evidence="4" id="KW-0808">Transferase</keyword>
<dbReference type="InterPro" id="IPR029063">
    <property type="entry name" value="SAM-dependent_MTases_sf"/>
</dbReference>
<sequence length="1941" mass="215109">MRGYDHMARPKGIQQRQQASNSNITSSHVKIPAMEPLDGAPPAIAIVGIGLKLPGGITTTDEYWDLLINKKNTRRQVPENRYGAHAFESKLGTPGTLKSTYGHYLDCDLEKWDASFFSMSKAEVEKLDPRHRLLLEVIWECMENGGQKNWRGRNIGCYVGVFGEDWLDLYANDPQHLGTHRILTGGDFALSNRASYEYDLMGPSHHTNFDGKTIGITNPNQEAHIALMRRAYNVAKISNISDTAFVECHGTGTSVGDPMETGAVGQVFGDHGIYIGSVKPNIGHGGGASGLSSLIKAVLSLEHETIPPQINFSEPSPKNRVPDLAYTLGTRREDLNQRAFAIYDGANLPELSPIIKHKDPPQVNFVFTGQGAQWVGMGADLLEQYPSFQDDIHKMDATLKSLPHPPQWTIEEELKRPQGESKIQQPEFSQPICTALQIGIVNLLKGWGVNPAAVVGHSSGEMGAAYAAGALTLEAAIIIAYYRGQVTQHHGRIGAMAAVGLGREDVTPYLQDGTVVACENSPKSVTLSGDVDCLDEAISRIKKDMPDCFVRKLRVERAYHSHHMCEIGDRYEKLLDGLVKDAKPIVPFFSSVTKRQIKRAGQLGPSYWRQNLENPVLFSPAVQLMMHSAVRDTVYLEIGPHSALSGPLRDIFKSIQMPSASTYIPTLIRNENGPKSILSSLGRLYQEAASVDIAATTTGRTVLTDLPNYAWQHDTTYWYESRVSRQWRLRKFPPHELLGNRILESDDLEPSWRNMFRLDSVPWARDHKIQDDVVLPAAAYIAMAIEAVRQLNGGDETDASLRQVEIQSALVLKEQQAHEIITHLRPVRLTSKLNSVWYEFSISSFNGSSWTKHCTGKVRAGKEFSAGSEDVESWNSDLGLPKPPLVNSAGERNYSKYVYTAQNEETIQLASKELEAYENIEYKILDISKDPKSQDFDLSSFDLIIANRTLHMSSHIQDTFQNIHKLIKPSGRLLIQELSPSANFYKFVMGFTPEWWRDTEDDRMDERLHEVHQWHDLLLDAGFSGSEGLIIDDDHITANILTTAATHIHEPGKVTLLGHPHSQDHTNALSELLSEMGYEVEFRTLSQEPDPEADVISLLDLHDTMFFEMTEDTFNSWQNYLGKFPAERGLLWVTGHVQVGSQDPRYATSIGATRNIRSELSLDFATLEIDLANFDPESILHVFHKFCNRVKDDEFDPDWEYAIVNGRVMIPRYQWIDIAEHAGETPYIESMSHKKLEIARIGQLQSLQWAEDETKLLQDGQVEIEPRAVGMNFKDVLVAMGIVEGYKPGLGIECSGIVRKVGSNVKDLSPGDRVMTIGHGCFTTNFISEASLVVKIPDSLSFEDAATVPCVYSTAIHALINVGGLCEGMSVLVHSACGGVGIAALNICKMMGAIIYVTVGNAEKAQYLIKNFEIPHEHIFNSRDGSFYGDLMAVINGQGADLVLNSLSGELLHTSWKCVAPFGKMLEIGKRDFIGRGQLGMEVFESNRSFHGIDMSQMAYYEKGAIKSITPVKHFEAGDIIEAFRYMQKGQHIGKIVVSMPEDPSKLQSAAKPQAVKFKSDRTYLLVGGLGGLGKSVSNWIVENGARHIMYLSRSAGDSEQDKRFIREIESQGCAVQAIKGSVTSLQDVYRAVEQATMPIAGVFLMTMVLRDRGILQLSHDDWFTAARPKVDGAINLHQALEHCDLDFFTLFSSISYVVGQVGQANYSAANAYLTAFTQFRHQQGLPAGVVNVGVVDDIEYVVENPALLEQFRALNFYTMGETELLDTLAYTLSHQHPAASSSDDDFFNPAELTIGLKSTKPLSDPNNRSIWKRDRRMAQAHLQDAGATSGASTGSEDFGQFMKSVNASPSLLDTPSNLDFLTAQIGTCIYNLMSRDVKDLDLSPSLTQLGVDSLVAIEIRNWWRRTLGVNVSVLEFMGAGSIENLGKLAAKGIKEAHRAA</sequence>
<dbReference type="InterPro" id="IPR001227">
    <property type="entry name" value="Ac_transferase_dom_sf"/>
</dbReference>
<dbReference type="Pfam" id="PF21089">
    <property type="entry name" value="PKS_DH_N"/>
    <property type="match status" value="1"/>
</dbReference>
<keyword evidence="6" id="KW-0560">Oxidoreductase</keyword>
<feature type="compositionally biased region" description="Polar residues" evidence="10">
    <location>
        <begin position="14"/>
        <end position="25"/>
    </location>
</feature>
<dbReference type="InterPro" id="IPR020843">
    <property type="entry name" value="ER"/>
</dbReference>
<keyword evidence="7" id="KW-0511">Multifunctional enzyme</keyword>
<dbReference type="Pfam" id="PF02801">
    <property type="entry name" value="Ketoacyl-synt_C"/>
    <property type="match status" value="1"/>
</dbReference>
<dbReference type="SUPFAM" id="SSF53335">
    <property type="entry name" value="S-adenosyl-L-methionine-dependent methyltransferases"/>
    <property type="match status" value="1"/>
</dbReference>
<gene>
    <name evidence="14" type="ORF">A0O28_0081560</name>
</gene>
<evidence type="ECO:0000313" key="14">
    <source>
        <dbReference type="EMBL" id="OPB41436.1"/>
    </source>
</evidence>
<dbReference type="GO" id="GO:0016491">
    <property type="term" value="F:oxidoreductase activity"/>
    <property type="evidence" value="ECO:0007669"/>
    <property type="project" value="UniProtKB-KW"/>
</dbReference>
<feature type="active site" description="Proton acceptor; for dehydratase activity" evidence="9">
    <location>
        <position position="767"/>
    </location>
</feature>
<evidence type="ECO:0000256" key="7">
    <source>
        <dbReference type="ARBA" id="ARBA00023268"/>
    </source>
</evidence>
<feature type="active site" description="Proton donor; for dehydratase activity" evidence="9">
    <location>
        <position position="942"/>
    </location>
</feature>
<evidence type="ECO:0000256" key="6">
    <source>
        <dbReference type="ARBA" id="ARBA00023002"/>
    </source>
</evidence>
<dbReference type="PROSITE" id="PS52004">
    <property type="entry name" value="KS3_2"/>
    <property type="match status" value="1"/>
</dbReference>
<feature type="region of interest" description="C-terminal hotdog fold" evidence="9">
    <location>
        <begin position="879"/>
        <end position="1047"/>
    </location>
</feature>
<dbReference type="Proteomes" id="UP000191004">
    <property type="component" value="Unassembled WGS sequence"/>
</dbReference>
<dbReference type="SMART" id="SM00829">
    <property type="entry name" value="PKS_ER"/>
    <property type="match status" value="1"/>
</dbReference>
<feature type="domain" description="PKS/mFAS DH" evidence="13">
    <location>
        <begin position="735"/>
        <end position="1047"/>
    </location>
</feature>
<dbReference type="PROSITE" id="PS50075">
    <property type="entry name" value="CARRIER"/>
    <property type="match status" value="1"/>
</dbReference>
<dbReference type="InterPro" id="IPR020841">
    <property type="entry name" value="PKS_Beta-ketoAc_synthase_dom"/>
</dbReference>
<dbReference type="GO" id="GO:0031177">
    <property type="term" value="F:phosphopantetheine binding"/>
    <property type="evidence" value="ECO:0007669"/>
    <property type="project" value="InterPro"/>
</dbReference>
<dbReference type="InterPro" id="IPR057326">
    <property type="entry name" value="KR_dom"/>
</dbReference>
<dbReference type="InterPro" id="IPR020807">
    <property type="entry name" value="PKS_DH"/>
</dbReference>
<accession>A0A1T3CK25</accession>
<evidence type="ECO:0000256" key="4">
    <source>
        <dbReference type="ARBA" id="ARBA00022679"/>
    </source>
</evidence>
<dbReference type="Gene3D" id="3.10.129.110">
    <property type="entry name" value="Polyketide synthase dehydratase"/>
    <property type="match status" value="1"/>
</dbReference>
<dbReference type="SUPFAM" id="SSF50129">
    <property type="entry name" value="GroES-like"/>
    <property type="match status" value="1"/>
</dbReference>
<dbReference type="InterPro" id="IPR014031">
    <property type="entry name" value="Ketoacyl_synth_C"/>
</dbReference>
<dbReference type="Gene3D" id="3.40.366.10">
    <property type="entry name" value="Malonyl-Coenzyme A Acyl Carrier Protein, domain 2"/>
    <property type="match status" value="1"/>
</dbReference>
<evidence type="ECO:0000256" key="2">
    <source>
        <dbReference type="ARBA" id="ARBA00022553"/>
    </source>
</evidence>
<dbReference type="SUPFAM" id="SSF47336">
    <property type="entry name" value="ACP-like"/>
    <property type="match status" value="1"/>
</dbReference>
<evidence type="ECO:0000256" key="8">
    <source>
        <dbReference type="ARBA" id="ARBA00023315"/>
    </source>
</evidence>
<keyword evidence="2" id="KW-0597">Phosphoprotein</keyword>
<evidence type="ECO:0000256" key="3">
    <source>
        <dbReference type="ARBA" id="ARBA00022603"/>
    </source>
</evidence>
<keyword evidence="3" id="KW-0489">Methyltransferase</keyword>
<dbReference type="InterPro" id="IPR036291">
    <property type="entry name" value="NAD(P)-bd_dom_sf"/>
</dbReference>
<keyword evidence="5" id="KW-0521">NADP</keyword>
<evidence type="ECO:0000256" key="5">
    <source>
        <dbReference type="ARBA" id="ARBA00022857"/>
    </source>
</evidence>
<dbReference type="Pfam" id="PF00698">
    <property type="entry name" value="Acyl_transf_1"/>
    <property type="match status" value="1"/>
</dbReference>
<feature type="domain" description="Carrier" evidence="11">
    <location>
        <begin position="1856"/>
        <end position="1934"/>
    </location>
</feature>
<dbReference type="CDD" id="cd05195">
    <property type="entry name" value="enoyl_red"/>
    <property type="match status" value="1"/>
</dbReference>
<dbReference type="EMBL" id="LVVK01000015">
    <property type="protein sequence ID" value="OPB41436.1"/>
    <property type="molecule type" value="Genomic_DNA"/>
</dbReference>
<dbReference type="Gene3D" id="3.40.50.720">
    <property type="entry name" value="NAD(P)-binding Rossmann-like Domain"/>
    <property type="match status" value="2"/>
</dbReference>
<dbReference type="InterPro" id="IPR016035">
    <property type="entry name" value="Acyl_Trfase/lysoPLipase"/>
</dbReference>
<dbReference type="InterPro" id="IPR049900">
    <property type="entry name" value="PKS_mFAS_DH"/>
</dbReference>
<evidence type="ECO:0000259" key="13">
    <source>
        <dbReference type="PROSITE" id="PS52019"/>
    </source>
</evidence>
<dbReference type="SUPFAM" id="SSF51735">
    <property type="entry name" value="NAD(P)-binding Rossmann-fold domains"/>
    <property type="match status" value="2"/>
</dbReference>
<dbReference type="SMART" id="SM00822">
    <property type="entry name" value="PKS_KR"/>
    <property type="match status" value="1"/>
</dbReference>
<dbReference type="InterPro" id="IPR013149">
    <property type="entry name" value="ADH-like_C"/>
</dbReference>
<keyword evidence="15" id="KW-1185">Reference proteome</keyword>
<feature type="region of interest" description="N-terminal hotdog fold" evidence="9">
    <location>
        <begin position="735"/>
        <end position="865"/>
    </location>
</feature>
<evidence type="ECO:0000256" key="9">
    <source>
        <dbReference type="PROSITE-ProRule" id="PRU01363"/>
    </source>
</evidence>
<dbReference type="GO" id="GO:0032259">
    <property type="term" value="P:methylation"/>
    <property type="evidence" value="ECO:0007669"/>
    <property type="project" value="UniProtKB-KW"/>
</dbReference>
<evidence type="ECO:0000259" key="11">
    <source>
        <dbReference type="PROSITE" id="PS50075"/>
    </source>
</evidence>
<dbReference type="SMART" id="SM00827">
    <property type="entry name" value="PKS_AT"/>
    <property type="match status" value="1"/>
</dbReference>
<evidence type="ECO:0000256" key="10">
    <source>
        <dbReference type="SAM" id="MobiDB-lite"/>
    </source>
</evidence>
<keyword evidence="8" id="KW-0012">Acyltransferase</keyword>
<keyword evidence="1" id="KW-0596">Phosphopantetheine</keyword>
<dbReference type="InterPro" id="IPR016039">
    <property type="entry name" value="Thiolase-like"/>
</dbReference>
<organism evidence="14 15">
    <name type="scientific">Trichoderma guizhouense</name>
    <dbReference type="NCBI Taxonomy" id="1491466"/>
    <lineage>
        <taxon>Eukaryota</taxon>
        <taxon>Fungi</taxon>
        <taxon>Dikarya</taxon>
        <taxon>Ascomycota</taxon>
        <taxon>Pezizomycotina</taxon>
        <taxon>Sordariomycetes</taxon>
        <taxon>Hypocreomycetidae</taxon>
        <taxon>Hypocreales</taxon>
        <taxon>Hypocreaceae</taxon>
        <taxon>Trichoderma</taxon>
    </lineage>
</organism>